<organism evidence="2 3">
    <name type="scientific">Oculimacula yallundae</name>
    <dbReference type="NCBI Taxonomy" id="86028"/>
    <lineage>
        <taxon>Eukaryota</taxon>
        <taxon>Fungi</taxon>
        <taxon>Dikarya</taxon>
        <taxon>Ascomycota</taxon>
        <taxon>Pezizomycotina</taxon>
        <taxon>Leotiomycetes</taxon>
        <taxon>Helotiales</taxon>
        <taxon>Ploettnerulaceae</taxon>
        <taxon>Oculimacula</taxon>
    </lineage>
</organism>
<dbReference type="Proteomes" id="UP001595075">
    <property type="component" value="Unassembled WGS sequence"/>
</dbReference>
<name>A0ABR4BR53_9HELO</name>
<feature type="compositionally biased region" description="Polar residues" evidence="1">
    <location>
        <begin position="230"/>
        <end position="239"/>
    </location>
</feature>
<feature type="region of interest" description="Disordered" evidence="1">
    <location>
        <begin position="474"/>
        <end position="494"/>
    </location>
</feature>
<sequence length="494" mass="56184">MADPTWQAEELRTLQWFIKKGDDYRAARGQKGAQLTTPQRKWSWADIAKKMQKVADRDDWDSKRTYDASNCELAWQTLQARTANVKAEVKSEDKDDFEMIDQPYTKAEHGNGDTVDPLPLEPSILMEAGPESEVTRSPDVAAPTTTLTFGDFQIIMKRSLVDVFDFHFNPSTCQVSMTPKESPTDPAYFESKAFIKAESASKEALSNFNLHSVPPYASRKHTSVSSTFQSLNFHSSTPDTEARLRKSASTPESEPTVRTNARWEAHEDEALAWLVSKRKAEQKTTGIQEKAYTWTWEVIAAKMNQTAARDGWDNVRKYTAGNCYGHWATQSTRLPTSRPSVSRRQEKLAKRHAAKGPRLIPNLKLKVEKPLSEIDNNPPPPGPDAERDLAPYHWLVAEREALHEVYVFSRISENKMLSRGECRRRGNWTWTMIAREMNRRAVGAAWHTGRIYDQSNCYNMIKYEMDNFNLKGNVQPLEDDVDEDEGADEGADEA</sequence>
<evidence type="ECO:0000313" key="2">
    <source>
        <dbReference type="EMBL" id="KAL2060162.1"/>
    </source>
</evidence>
<keyword evidence="3" id="KW-1185">Reference proteome</keyword>
<proteinExistence type="predicted"/>
<reference evidence="2 3" key="1">
    <citation type="journal article" date="2024" name="Commun. Biol.">
        <title>Comparative genomic analysis of thermophilic fungi reveals convergent evolutionary adaptations and gene losses.</title>
        <authorList>
            <person name="Steindorff A.S."/>
            <person name="Aguilar-Pontes M.V."/>
            <person name="Robinson A.J."/>
            <person name="Andreopoulos B."/>
            <person name="LaButti K."/>
            <person name="Kuo A."/>
            <person name="Mondo S."/>
            <person name="Riley R."/>
            <person name="Otillar R."/>
            <person name="Haridas S."/>
            <person name="Lipzen A."/>
            <person name="Grimwood J."/>
            <person name="Schmutz J."/>
            <person name="Clum A."/>
            <person name="Reid I.D."/>
            <person name="Moisan M.C."/>
            <person name="Butler G."/>
            <person name="Nguyen T.T.M."/>
            <person name="Dewar K."/>
            <person name="Conant G."/>
            <person name="Drula E."/>
            <person name="Henrissat B."/>
            <person name="Hansel C."/>
            <person name="Singer S."/>
            <person name="Hutchinson M.I."/>
            <person name="de Vries R.P."/>
            <person name="Natvig D.O."/>
            <person name="Powell A.J."/>
            <person name="Tsang A."/>
            <person name="Grigoriev I.V."/>
        </authorList>
    </citation>
    <scope>NUCLEOTIDE SEQUENCE [LARGE SCALE GENOMIC DNA]</scope>
    <source>
        <strain evidence="2 3">CBS 494.80</strain>
    </source>
</reference>
<evidence type="ECO:0000313" key="3">
    <source>
        <dbReference type="Proteomes" id="UP001595075"/>
    </source>
</evidence>
<evidence type="ECO:0000256" key="1">
    <source>
        <dbReference type="SAM" id="MobiDB-lite"/>
    </source>
</evidence>
<dbReference type="EMBL" id="JAZHXI010000023">
    <property type="protein sequence ID" value="KAL2060162.1"/>
    <property type="molecule type" value="Genomic_DNA"/>
</dbReference>
<protein>
    <recommendedName>
        <fullName evidence="4">Myb-like domain-containing protein</fullName>
    </recommendedName>
</protein>
<evidence type="ECO:0008006" key="4">
    <source>
        <dbReference type="Google" id="ProtNLM"/>
    </source>
</evidence>
<comment type="caution">
    <text evidence="2">The sequence shown here is derived from an EMBL/GenBank/DDBJ whole genome shotgun (WGS) entry which is preliminary data.</text>
</comment>
<feature type="region of interest" description="Disordered" evidence="1">
    <location>
        <begin position="230"/>
        <end position="259"/>
    </location>
</feature>
<feature type="compositionally biased region" description="Acidic residues" evidence="1">
    <location>
        <begin position="477"/>
        <end position="494"/>
    </location>
</feature>
<gene>
    <name evidence="2" type="ORF">VTL71DRAFT_9557</name>
</gene>
<feature type="compositionally biased region" description="Polar residues" evidence="1">
    <location>
        <begin position="247"/>
        <end position="259"/>
    </location>
</feature>
<accession>A0ABR4BR53</accession>